<organism evidence="2">
    <name type="scientific">Vecturithrix granuli</name>
    <dbReference type="NCBI Taxonomy" id="1499967"/>
    <lineage>
        <taxon>Bacteria</taxon>
        <taxon>Candidatus Moduliflexota</taxon>
        <taxon>Candidatus Vecturitrichia</taxon>
        <taxon>Candidatus Vecturitrichales</taxon>
        <taxon>Candidatus Vecturitrichaceae</taxon>
        <taxon>Candidatus Vecturithrix</taxon>
    </lineage>
</organism>
<proteinExistence type="predicted"/>
<feature type="domain" description="DUF58" evidence="1">
    <location>
        <begin position="47"/>
        <end position="237"/>
    </location>
</feature>
<dbReference type="SUPFAM" id="SSF53300">
    <property type="entry name" value="vWA-like"/>
    <property type="match status" value="1"/>
</dbReference>
<reference evidence="2" key="1">
    <citation type="journal article" date="2015" name="PeerJ">
        <title>First genomic representation of candidate bacterial phylum KSB3 points to enhanced environmental sensing as a trigger of wastewater bulking.</title>
        <authorList>
            <person name="Sekiguchi Y."/>
            <person name="Ohashi A."/>
            <person name="Parks D.H."/>
            <person name="Yamauchi T."/>
            <person name="Tyson G.W."/>
            <person name="Hugenholtz P."/>
        </authorList>
    </citation>
    <scope>NUCLEOTIDE SEQUENCE [LARGE SCALE GENOMIC DNA]</scope>
</reference>
<dbReference type="Gene3D" id="3.40.50.410">
    <property type="entry name" value="von Willebrand factor, type A domain"/>
    <property type="match status" value="1"/>
</dbReference>
<protein>
    <recommendedName>
        <fullName evidence="1">DUF58 domain-containing protein</fullName>
    </recommendedName>
</protein>
<dbReference type="Proteomes" id="UP000030661">
    <property type="component" value="Unassembled WGS sequence"/>
</dbReference>
<dbReference type="AlphaFoldDB" id="A0A081C1F2"/>
<dbReference type="InterPro" id="IPR002881">
    <property type="entry name" value="DUF58"/>
</dbReference>
<dbReference type="PANTHER" id="PTHR33608:SF7">
    <property type="entry name" value="DUF58 DOMAIN-CONTAINING PROTEIN"/>
    <property type="match status" value="1"/>
</dbReference>
<gene>
    <name evidence="2" type="ORF">U27_05381</name>
</gene>
<dbReference type="HOGENOM" id="CLU_054927_3_1_0"/>
<dbReference type="EMBL" id="DF820467">
    <property type="protein sequence ID" value="GAK58407.1"/>
    <property type="molecule type" value="Genomic_DNA"/>
</dbReference>
<name>A0A081C1F2_VECG1</name>
<dbReference type="STRING" id="1499967.U27_05381"/>
<evidence type="ECO:0000313" key="2">
    <source>
        <dbReference type="EMBL" id="GAK58407.1"/>
    </source>
</evidence>
<keyword evidence="3" id="KW-1185">Reference proteome</keyword>
<dbReference type="PANTHER" id="PTHR33608">
    <property type="entry name" value="BLL2464 PROTEIN"/>
    <property type="match status" value="1"/>
</dbReference>
<evidence type="ECO:0000313" key="3">
    <source>
        <dbReference type="Proteomes" id="UP000030661"/>
    </source>
</evidence>
<accession>A0A081C1F2</accession>
<dbReference type="InterPro" id="IPR036465">
    <property type="entry name" value="vWFA_dom_sf"/>
</dbReference>
<dbReference type="eggNOG" id="COG1721">
    <property type="taxonomic scope" value="Bacteria"/>
</dbReference>
<evidence type="ECO:0000259" key="1">
    <source>
        <dbReference type="Pfam" id="PF01882"/>
    </source>
</evidence>
<dbReference type="Pfam" id="PF01882">
    <property type="entry name" value="DUF58"/>
    <property type="match status" value="1"/>
</dbReference>
<sequence length="294" mass="33955">MDFESFLDQKFLKQLEKLKIVTKKGVKGPERGEHKSWRSGEGLEFLDYRKYQLGDDLRYVDWSVYGRLDKLFIKLFHAEESQTVHILLDVSKSMGADTQTKETSAKKIAAAVSYICLSNFDKISLIAFADKILEIRPLTRGKRRYPQVLNFLISLTPDAETDINACLTEYANLCKNPGIALVMSDLFDPKGYQEGLKALTYRDFDIHLLHILDHEELAWSRTGTLILQDIETGEKKTTFLDSALVQLYRQKMTDFLTGARDFCHNYGIHYYIYDTSIVFEDFLIDYLTRGAILR</sequence>